<dbReference type="Gene3D" id="3.60.130.10">
    <property type="entry name" value="Clavaminate synthase-like"/>
    <property type="match status" value="1"/>
</dbReference>
<name>A0ABW8U7I7_9GAMM</name>
<dbReference type="InterPro" id="IPR051323">
    <property type="entry name" value="AtsK-like"/>
</dbReference>
<evidence type="ECO:0000313" key="8">
    <source>
        <dbReference type="Proteomes" id="UP001624684"/>
    </source>
</evidence>
<comment type="caution">
    <text evidence="7">The sequence shown here is derived from an EMBL/GenBank/DDBJ whole genome shotgun (WGS) entry which is preliminary data.</text>
</comment>
<evidence type="ECO:0000256" key="1">
    <source>
        <dbReference type="ARBA" id="ARBA00005896"/>
    </source>
</evidence>
<dbReference type="Proteomes" id="UP001624684">
    <property type="component" value="Unassembled WGS sequence"/>
</dbReference>
<dbReference type="EMBL" id="JBJJXE010000012">
    <property type="protein sequence ID" value="MFL1732835.1"/>
    <property type="molecule type" value="Genomic_DNA"/>
</dbReference>
<keyword evidence="4 7" id="KW-0560">Oxidoreductase</keyword>
<dbReference type="RefSeq" id="WP_407069366.1">
    <property type="nucleotide sequence ID" value="NZ_JBJJXE010000012.1"/>
</dbReference>
<protein>
    <submittedName>
        <fullName evidence="7">Taurine dioxygenase</fullName>
        <ecNumber evidence="7">1.14.11.17</ecNumber>
    </submittedName>
</protein>
<dbReference type="GO" id="GO:0000908">
    <property type="term" value="F:taurine dioxygenase activity"/>
    <property type="evidence" value="ECO:0007669"/>
    <property type="project" value="UniProtKB-EC"/>
</dbReference>
<dbReference type="InterPro" id="IPR003819">
    <property type="entry name" value="TauD/TfdA-like"/>
</dbReference>
<dbReference type="PANTHER" id="PTHR30468:SF1">
    <property type="entry name" value="ALPHA-KETOGLUTARATE-DEPENDENT SULFONATE DIOXYGENASE"/>
    <property type="match status" value="1"/>
</dbReference>
<feature type="domain" description="TauD/TfdA-like" evidence="6">
    <location>
        <begin position="3"/>
        <end position="267"/>
    </location>
</feature>
<dbReference type="NCBIfam" id="NF007104">
    <property type="entry name" value="PRK09553.1"/>
    <property type="match status" value="1"/>
</dbReference>
<organism evidence="7 8">
    <name type="scientific">Moraxella oculi</name>
    <dbReference type="NCBI Taxonomy" id="2940516"/>
    <lineage>
        <taxon>Bacteria</taxon>
        <taxon>Pseudomonadati</taxon>
        <taxon>Pseudomonadota</taxon>
        <taxon>Gammaproteobacteria</taxon>
        <taxon>Moraxellales</taxon>
        <taxon>Moraxellaceae</taxon>
        <taxon>Moraxella</taxon>
    </lineage>
</organism>
<evidence type="ECO:0000256" key="2">
    <source>
        <dbReference type="ARBA" id="ARBA00022723"/>
    </source>
</evidence>
<accession>A0ABW8U7I7</accession>
<dbReference type="Pfam" id="PF02668">
    <property type="entry name" value="TauD"/>
    <property type="match status" value="1"/>
</dbReference>
<dbReference type="EC" id="1.14.11.17" evidence="7"/>
<dbReference type="SUPFAM" id="SSF51197">
    <property type="entry name" value="Clavaminate synthase-like"/>
    <property type="match status" value="1"/>
</dbReference>
<keyword evidence="8" id="KW-1185">Reference proteome</keyword>
<evidence type="ECO:0000256" key="3">
    <source>
        <dbReference type="ARBA" id="ARBA00022964"/>
    </source>
</evidence>
<keyword evidence="2" id="KW-0479">Metal-binding</keyword>
<keyword evidence="5" id="KW-0408">Iron</keyword>
<evidence type="ECO:0000313" key="7">
    <source>
        <dbReference type="EMBL" id="MFL1732835.1"/>
    </source>
</evidence>
<proteinExistence type="inferred from homology"/>
<comment type="similarity">
    <text evidence="1">Belongs to the TfdA dioxygenase family.</text>
</comment>
<dbReference type="InterPro" id="IPR042098">
    <property type="entry name" value="TauD-like_sf"/>
</dbReference>
<evidence type="ECO:0000259" key="6">
    <source>
        <dbReference type="Pfam" id="PF02668"/>
    </source>
</evidence>
<evidence type="ECO:0000256" key="5">
    <source>
        <dbReference type="ARBA" id="ARBA00023004"/>
    </source>
</evidence>
<keyword evidence="3 7" id="KW-0223">Dioxygenase</keyword>
<evidence type="ECO:0000256" key="4">
    <source>
        <dbReference type="ARBA" id="ARBA00023002"/>
    </source>
</evidence>
<gene>
    <name evidence="7" type="primary">tauD</name>
    <name evidence="7" type="ORF">ACJHVH_07515</name>
</gene>
<dbReference type="PANTHER" id="PTHR30468">
    <property type="entry name" value="ALPHA-KETOGLUTARATE-DEPENDENT SULFONATE DIOXYGENASE"/>
    <property type="match status" value="1"/>
</dbReference>
<sequence length="284" mass="32157">MNITPLKSTIGAIISDIDLNQLTDDDRHTIKKALLSHQVLFFKDQHLTTQAQVAIARIFGELHIHPVFPTVPNVPEIIVLDSHQTNLKDNELWHTDVTFSKTPPLGCVLRAVKIPPTGGDTLWASQTSAFDALDDDIKNLLRGKTATHDIRLSFPPERFGQSQADDEKLQKAIADNPPISHPVVRTHPDTGKEILFVTEGFTSHIDGLDEQTSRELLDRLFAHSIQDDFVIRHKWCEGDVVIWDNRSTQHKALFDYGNNHRIMHRATIVGDVPFYDQQHQKKVI</sequence>
<reference evidence="7 8" key="1">
    <citation type="submission" date="2024-11" db="EMBL/GenBank/DDBJ databases">
        <title>First Report of Moraxella oculi in Brazil in an Infectious Bovine Keratoconjunctivitis Outbreak.</title>
        <authorList>
            <person name="Carvalho C.V."/>
            <person name="Domingues R."/>
            <person name="Coutinho C."/>
            <person name="Honorio N.T.B.S."/>
            <person name="Faza D.R.L.R."/>
            <person name="Carvalho W.A."/>
            <person name="Machado A.B.F."/>
            <person name="Martins M.F."/>
            <person name="Gaspar E.B."/>
        </authorList>
    </citation>
    <scope>NUCLEOTIDE SEQUENCE [LARGE SCALE GENOMIC DNA]</scope>
    <source>
        <strain evidence="7 8">2117LE</strain>
    </source>
</reference>